<keyword evidence="2" id="KW-0472">Membrane</keyword>
<accession>A0A422PFY1</accession>
<feature type="signal peptide" evidence="3">
    <location>
        <begin position="1"/>
        <end position="18"/>
    </location>
</feature>
<evidence type="ECO:0000256" key="3">
    <source>
        <dbReference type="SAM" id="SignalP"/>
    </source>
</evidence>
<reference evidence="4 5" key="1">
    <citation type="journal article" date="2018" name="BMC Genomics">
        <title>Genomic comparison of Trypanosoma conorhini and Trypanosoma rangeli to Trypanosoma cruzi strains of high and low virulence.</title>
        <authorList>
            <person name="Bradwell K.R."/>
            <person name="Koparde V.N."/>
            <person name="Matveyev A.V."/>
            <person name="Serrano M.G."/>
            <person name="Alves J.M."/>
            <person name="Parikh H."/>
            <person name="Huang B."/>
            <person name="Lee V."/>
            <person name="Espinosa-Alvarez O."/>
            <person name="Ortiz P.A."/>
            <person name="Costa-Martins A.G."/>
            <person name="Teixeira M.M."/>
            <person name="Buck G.A."/>
        </authorList>
    </citation>
    <scope>NUCLEOTIDE SEQUENCE [LARGE SCALE GENOMIC DNA]</scope>
    <source>
        <strain evidence="4 5">025E</strain>
    </source>
</reference>
<dbReference type="Proteomes" id="UP000284403">
    <property type="component" value="Unassembled WGS sequence"/>
</dbReference>
<dbReference type="OrthoDB" id="252291at2759"/>
<organism evidence="4 5">
    <name type="scientific">Trypanosoma conorhini</name>
    <dbReference type="NCBI Taxonomy" id="83891"/>
    <lineage>
        <taxon>Eukaryota</taxon>
        <taxon>Discoba</taxon>
        <taxon>Euglenozoa</taxon>
        <taxon>Kinetoplastea</taxon>
        <taxon>Metakinetoplastina</taxon>
        <taxon>Trypanosomatida</taxon>
        <taxon>Trypanosomatidae</taxon>
        <taxon>Trypanosoma</taxon>
    </lineage>
</organism>
<proteinExistence type="predicted"/>
<keyword evidence="5" id="KW-1185">Reference proteome</keyword>
<keyword evidence="3" id="KW-0732">Signal</keyword>
<sequence length="321" mass="33868">MLRLLLLLLLVAVQPALRFPCLPASAAQDAAGVDAPPGGREAHPVAQYVTVEEDATLILMGPALRYLPVAPLRYVRMVQRALHEDLTRCICQNYVLSRRSPSADAHGGAAANSSLAALGEVHGCSIHRLSLFTGFRDDPQQLAVSFTVSLMTPSRDGDGQTPAAPPGTTLSLPDWCFPGMQGALAKLTRHSGRQSLQHRTVYFGPPPPNPAGDGSSVGLFEALFSNALSWLAVAVLAVSGLMVLVTALCMGCRRCHASDGAVEEEEAGPAGVVNGVVIPDSTRHGLANSRDSAVARREPGASWRKGGDGRRASKFSALLRR</sequence>
<feature type="region of interest" description="Disordered" evidence="1">
    <location>
        <begin position="283"/>
        <end position="321"/>
    </location>
</feature>
<evidence type="ECO:0000313" key="4">
    <source>
        <dbReference type="EMBL" id="RNF16615.1"/>
    </source>
</evidence>
<name>A0A422PFY1_9TRYP</name>
<feature type="compositionally biased region" description="Basic and acidic residues" evidence="1">
    <location>
        <begin position="293"/>
        <end position="311"/>
    </location>
</feature>
<dbReference type="AlphaFoldDB" id="A0A422PFY1"/>
<evidence type="ECO:0000256" key="1">
    <source>
        <dbReference type="SAM" id="MobiDB-lite"/>
    </source>
</evidence>
<feature type="chain" id="PRO_5019014115" evidence="3">
    <location>
        <begin position="19"/>
        <end position="321"/>
    </location>
</feature>
<gene>
    <name evidence="4" type="ORF">Tco025E_05116</name>
</gene>
<protein>
    <submittedName>
        <fullName evidence="4">Uncharacterized protein</fullName>
    </submittedName>
</protein>
<evidence type="ECO:0000313" key="5">
    <source>
        <dbReference type="Proteomes" id="UP000284403"/>
    </source>
</evidence>
<keyword evidence="2" id="KW-1133">Transmembrane helix</keyword>
<dbReference type="EMBL" id="MKKU01000288">
    <property type="protein sequence ID" value="RNF16615.1"/>
    <property type="molecule type" value="Genomic_DNA"/>
</dbReference>
<dbReference type="GeneID" id="40318727"/>
<feature type="transmembrane region" description="Helical" evidence="2">
    <location>
        <begin position="227"/>
        <end position="249"/>
    </location>
</feature>
<dbReference type="RefSeq" id="XP_029227858.1">
    <property type="nucleotide sequence ID" value="XM_029372019.1"/>
</dbReference>
<comment type="caution">
    <text evidence="4">The sequence shown here is derived from an EMBL/GenBank/DDBJ whole genome shotgun (WGS) entry which is preliminary data.</text>
</comment>
<keyword evidence="2" id="KW-0812">Transmembrane</keyword>
<evidence type="ECO:0000256" key="2">
    <source>
        <dbReference type="SAM" id="Phobius"/>
    </source>
</evidence>